<evidence type="ECO:0000313" key="1">
    <source>
        <dbReference type="EMBL" id="MSS64598.1"/>
    </source>
</evidence>
<organism evidence="1 2">
    <name type="scientific">Velocimicrobium porci</name>
    <dbReference type="NCBI Taxonomy" id="2606634"/>
    <lineage>
        <taxon>Bacteria</taxon>
        <taxon>Bacillati</taxon>
        <taxon>Bacillota</taxon>
        <taxon>Clostridia</taxon>
        <taxon>Lachnospirales</taxon>
        <taxon>Lachnospiraceae</taxon>
        <taxon>Velocimicrobium</taxon>
    </lineage>
</organism>
<dbReference type="Proteomes" id="UP000482209">
    <property type="component" value="Unassembled WGS sequence"/>
</dbReference>
<proteinExistence type="predicted"/>
<keyword evidence="2" id="KW-1185">Reference proteome</keyword>
<protein>
    <submittedName>
        <fullName evidence="1">Uncharacterized protein</fullName>
    </submittedName>
</protein>
<dbReference type="AlphaFoldDB" id="A0A6L5Y2L2"/>
<evidence type="ECO:0000313" key="2">
    <source>
        <dbReference type="Proteomes" id="UP000482209"/>
    </source>
</evidence>
<dbReference type="EMBL" id="VUMT01000022">
    <property type="protein sequence ID" value="MSS64598.1"/>
    <property type="molecule type" value="Genomic_DNA"/>
</dbReference>
<reference evidence="1 2" key="1">
    <citation type="submission" date="2019-08" db="EMBL/GenBank/DDBJ databases">
        <title>In-depth cultivation of the pig gut microbiome towards novel bacterial diversity and tailored functional studies.</title>
        <authorList>
            <person name="Wylensek D."/>
            <person name="Hitch T.C.A."/>
            <person name="Clavel T."/>
        </authorList>
    </citation>
    <scope>NUCLEOTIDE SEQUENCE [LARGE SCALE GENOMIC DNA]</scope>
    <source>
        <strain evidence="1 2">WCA-693-APC-MOT-I</strain>
    </source>
</reference>
<gene>
    <name evidence="1" type="ORF">FYJ58_12035</name>
</gene>
<dbReference type="RefSeq" id="WP_154519991.1">
    <property type="nucleotide sequence ID" value="NZ_VUMT01000022.1"/>
</dbReference>
<name>A0A6L5Y2L2_9FIRM</name>
<accession>A0A6L5Y2L2</accession>
<comment type="caution">
    <text evidence="1">The sequence shown here is derived from an EMBL/GenBank/DDBJ whole genome shotgun (WGS) entry which is preliminary data.</text>
</comment>
<sequence>MKYPCLVPKQFCTTPIHVSIESEEINNLGMPKYVLELDIQCNYQETAKPVLTAEKKIIQINGIALFCGDIAPNIPILSSGTVIINGIERQIVTGEKARNPDGTVNYCRLNLV</sequence>